<dbReference type="AlphaFoldDB" id="A0A7R9CIM4"/>
<name>A0A7R9CIM4_TIMCR</name>
<dbReference type="EMBL" id="OC317490">
    <property type="protein sequence ID" value="CAD7397201.1"/>
    <property type="molecule type" value="Genomic_DNA"/>
</dbReference>
<gene>
    <name evidence="2" type="ORF">TCEB3V08_LOCUS3980</name>
</gene>
<feature type="region of interest" description="Disordered" evidence="1">
    <location>
        <begin position="143"/>
        <end position="197"/>
    </location>
</feature>
<proteinExistence type="predicted"/>
<protein>
    <submittedName>
        <fullName evidence="2">Uncharacterized protein</fullName>
    </submittedName>
</protein>
<reference evidence="2" key="1">
    <citation type="submission" date="2020-11" db="EMBL/GenBank/DDBJ databases">
        <authorList>
            <person name="Tran Van P."/>
        </authorList>
    </citation>
    <scope>NUCLEOTIDE SEQUENCE</scope>
</reference>
<sequence length="197" mass="21359">MESVQQGQRKDGNIPSSSSRHVLKFFFSDQEHDQANNAEDVLFEMFKNEDDGLLSIGKFLAQRKSMSVNKSMGGGGRGGGGLAGVGTGERTNPHLLVGGAGDIDTDLITHALGMTAWAWRQPGSLAERRSRVPVKTASDVIRSVLSSSPQTTSRRDCEFCPRGADREELEERAGGRKQREGEGVEEHIKTEGGTSRE</sequence>
<organism evidence="2">
    <name type="scientific">Timema cristinae</name>
    <name type="common">Walking stick</name>
    <dbReference type="NCBI Taxonomy" id="61476"/>
    <lineage>
        <taxon>Eukaryota</taxon>
        <taxon>Metazoa</taxon>
        <taxon>Ecdysozoa</taxon>
        <taxon>Arthropoda</taxon>
        <taxon>Hexapoda</taxon>
        <taxon>Insecta</taxon>
        <taxon>Pterygota</taxon>
        <taxon>Neoptera</taxon>
        <taxon>Polyneoptera</taxon>
        <taxon>Phasmatodea</taxon>
        <taxon>Timematodea</taxon>
        <taxon>Timematoidea</taxon>
        <taxon>Timematidae</taxon>
        <taxon>Timema</taxon>
    </lineage>
</organism>
<evidence type="ECO:0000313" key="2">
    <source>
        <dbReference type="EMBL" id="CAD7397201.1"/>
    </source>
</evidence>
<evidence type="ECO:0000256" key="1">
    <source>
        <dbReference type="SAM" id="MobiDB-lite"/>
    </source>
</evidence>
<accession>A0A7R9CIM4</accession>
<feature type="compositionally biased region" description="Basic and acidic residues" evidence="1">
    <location>
        <begin position="153"/>
        <end position="197"/>
    </location>
</feature>